<dbReference type="AlphaFoldDB" id="F2F282"/>
<dbReference type="KEGG" id="siv:SSIL_0910"/>
<gene>
    <name evidence="1" type="ordered locus">SSIL_0910</name>
</gene>
<name>F2F282_SOLSS</name>
<proteinExistence type="predicted"/>
<dbReference type="STRING" id="1002809.SSIL_0910"/>
<dbReference type="Proteomes" id="UP000006691">
    <property type="component" value="Chromosome"/>
</dbReference>
<keyword evidence="2" id="KW-1185">Reference proteome</keyword>
<dbReference type="EMBL" id="AP012157">
    <property type="protein sequence ID" value="BAK15334.1"/>
    <property type="molecule type" value="Genomic_DNA"/>
</dbReference>
<accession>F2F282</accession>
<sequence>MKFEQSSPLSTPCFIVGQSKRPLKYLSVLFYSFRWVNTNFISSFTYYKQVNYLDKLKVLSRLLLYCLQMHTFT</sequence>
<evidence type="ECO:0000313" key="1">
    <source>
        <dbReference type="EMBL" id="BAK15334.1"/>
    </source>
</evidence>
<evidence type="ECO:0000313" key="2">
    <source>
        <dbReference type="Proteomes" id="UP000006691"/>
    </source>
</evidence>
<dbReference type="HOGENOM" id="CLU_2702856_0_0_9"/>
<protein>
    <submittedName>
        <fullName evidence="1">Uncharacterized protein</fullName>
    </submittedName>
</protein>
<reference evidence="2" key="1">
    <citation type="submission" date="2011-04" db="EMBL/GenBank/DDBJ databases">
        <title>Genome sequence of Solibacillus silvestris StLB046.</title>
        <authorList>
            <person name="Morohoshi T."/>
            <person name="Someya N."/>
            <person name="Ikeda T."/>
        </authorList>
    </citation>
    <scope>NUCLEOTIDE SEQUENCE [LARGE SCALE GENOMIC DNA]</scope>
    <source>
        <strain evidence="2">StLB046</strain>
    </source>
</reference>
<reference evidence="1 2" key="2">
    <citation type="journal article" date="2012" name="J. Biosci. Bioeng.">
        <title>Complete genome sequence and characterization of the N-acylhomoserine lactone-degrading gene of the potato leaf-associated Solibacillus silvestris.</title>
        <authorList>
            <person name="Morohoshi T."/>
            <person name="Tominaga Y."/>
            <person name="Someya N."/>
            <person name="Ikeda T."/>
        </authorList>
    </citation>
    <scope>NUCLEOTIDE SEQUENCE [LARGE SCALE GENOMIC DNA]</scope>
    <source>
        <strain evidence="1 2">StLB046</strain>
    </source>
</reference>
<organism evidence="1 2">
    <name type="scientific">Solibacillus silvestris (strain StLB046)</name>
    <name type="common">Bacillus silvestris</name>
    <dbReference type="NCBI Taxonomy" id="1002809"/>
    <lineage>
        <taxon>Bacteria</taxon>
        <taxon>Bacillati</taxon>
        <taxon>Bacillota</taxon>
        <taxon>Bacilli</taxon>
        <taxon>Bacillales</taxon>
        <taxon>Caryophanaceae</taxon>
        <taxon>Solibacillus</taxon>
    </lineage>
</organism>